<feature type="compositionally biased region" description="Acidic residues" evidence="1">
    <location>
        <begin position="177"/>
        <end position="204"/>
    </location>
</feature>
<comment type="caution">
    <text evidence="2">The sequence shown here is derived from an EMBL/GenBank/DDBJ whole genome shotgun (WGS) entry which is preliminary data.</text>
</comment>
<dbReference type="Proteomes" id="UP001161017">
    <property type="component" value="Unassembled WGS sequence"/>
</dbReference>
<evidence type="ECO:0000313" key="3">
    <source>
        <dbReference type="Proteomes" id="UP001161017"/>
    </source>
</evidence>
<keyword evidence="3" id="KW-1185">Reference proteome</keyword>
<organism evidence="2 3">
    <name type="scientific">Ramalina farinacea</name>
    <dbReference type="NCBI Taxonomy" id="258253"/>
    <lineage>
        <taxon>Eukaryota</taxon>
        <taxon>Fungi</taxon>
        <taxon>Dikarya</taxon>
        <taxon>Ascomycota</taxon>
        <taxon>Pezizomycotina</taxon>
        <taxon>Lecanoromycetes</taxon>
        <taxon>OSLEUM clade</taxon>
        <taxon>Lecanoromycetidae</taxon>
        <taxon>Lecanorales</taxon>
        <taxon>Lecanorineae</taxon>
        <taxon>Ramalinaceae</taxon>
        <taxon>Ramalina</taxon>
    </lineage>
</organism>
<name>A0AA43QLI8_9LECA</name>
<feature type="compositionally biased region" description="Polar residues" evidence="1">
    <location>
        <begin position="214"/>
        <end position="224"/>
    </location>
</feature>
<proteinExistence type="predicted"/>
<evidence type="ECO:0000313" key="2">
    <source>
        <dbReference type="EMBL" id="MDI1487534.1"/>
    </source>
</evidence>
<feature type="region of interest" description="Disordered" evidence="1">
    <location>
        <begin position="140"/>
        <end position="269"/>
    </location>
</feature>
<evidence type="ECO:0000256" key="1">
    <source>
        <dbReference type="SAM" id="MobiDB-lite"/>
    </source>
</evidence>
<feature type="compositionally biased region" description="Low complexity" evidence="1">
    <location>
        <begin position="15"/>
        <end position="31"/>
    </location>
</feature>
<dbReference type="EMBL" id="JAPUFD010000005">
    <property type="protein sequence ID" value="MDI1487534.1"/>
    <property type="molecule type" value="Genomic_DNA"/>
</dbReference>
<protein>
    <submittedName>
        <fullName evidence="2">Uncharacterized protein</fullName>
    </submittedName>
</protein>
<sequence length="269" mass="29343">MNGPNSPSPRTVPFSTNSSSPLTRSRTSSSPKGSDDAPLLVAFDIPPSPSRPGPADATQPLTPTWTPAQDERLVFVRASLKEAQRRWSASQEIWLEEEHALLELRTQHRKTLKQQQQHEKDVATKAAGVWKAKTWGRRLSRVGSRRGSAAITAAEGDIADEDNKKKVDEVEYAADQGDADDEAHNDDEAAVAVESSDEDDDNDNGEQIPRPTIHRTSTANTISTALHRLSLHVRKPSGTGKSQRTSRRASKTASRAPSHPASRGISPLR</sequence>
<dbReference type="AlphaFoldDB" id="A0AA43QLI8"/>
<gene>
    <name evidence="2" type="ORF">OHK93_006804</name>
</gene>
<reference evidence="2" key="1">
    <citation type="journal article" date="2023" name="Genome Biol. Evol.">
        <title>First Whole Genome Sequence and Flow Cytometry Genome Size Data for the Lichen-Forming Fungus Ramalina farinacea (Ascomycota).</title>
        <authorList>
            <person name="Llewellyn T."/>
            <person name="Mian S."/>
            <person name="Hill R."/>
            <person name="Leitch I.J."/>
            <person name="Gaya E."/>
        </authorList>
    </citation>
    <scope>NUCLEOTIDE SEQUENCE</scope>
    <source>
        <strain evidence="2">LIQ254RAFAR</strain>
    </source>
</reference>
<feature type="region of interest" description="Disordered" evidence="1">
    <location>
        <begin position="1"/>
        <end position="68"/>
    </location>
</feature>
<accession>A0AA43QLI8</accession>